<proteinExistence type="predicted"/>
<sequence length="84" mass="9894">METAVAKDIDLVGVGSLKKTQLKAKRERKGNMDKDKNNWIICCGNCSDYEEGILFCHLKKVKKNEMDKCMSFIHWKDKKREWQK</sequence>
<reference evidence="1" key="1">
    <citation type="journal article" date="2015" name="Nature">
        <title>Complex archaea that bridge the gap between prokaryotes and eukaryotes.</title>
        <authorList>
            <person name="Spang A."/>
            <person name="Saw J.H."/>
            <person name="Jorgensen S.L."/>
            <person name="Zaremba-Niedzwiedzka K."/>
            <person name="Martijn J."/>
            <person name="Lind A.E."/>
            <person name="van Eijk R."/>
            <person name="Schleper C."/>
            <person name="Guy L."/>
            <person name="Ettema T.J."/>
        </authorList>
    </citation>
    <scope>NUCLEOTIDE SEQUENCE</scope>
</reference>
<organism evidence="1">
    <name type="scientific">marine sediment metagenome</name>
    <dbReference type="NCBI Taxonomy" id="412755"/>
    <lineage>
        <taxon>unclassified sequences</taxon>
        <taxon>metagenomes</taxon>
        <taxon>ecological metagenomes</taxon>
    </lineage>
</organism>
<accession>A0A0F9K7X0</accession>
<protein>
    <submittedName>
        <fullName evidence="1">Uncharacterized protein</fullName>
    </submittedName>
</protein>
<comment type="caution">
    <text evidence="1">The sequence shown here is derived from an EMBL/GenBank/DDBJ whole genome shotgun (WGS) entry which is preliminary data.</text>
</comment>
<dbReference type="AlphaFoldDB" id="A0A0F9K7X0"/>
<gene>
    <name evidence="1" type="ORF">LCGC14_1735850</name>
</gene>
<name>A0A0F9K7X0_9ZZZZ</name>
<dbReference type="EMBL" id="LAZR01015815">
    <property type="protein sequence ID" value="KKM07253.1"/>
    <property type="molecule type" value="Genomic_DNA"/>
</dbReference>
<evidence type="ECO:0000313" key="1">
    <source>
        <dbReference type="EMBL" id="KKM07253.1"/>
    </source>
</evidence>